<dbReference type="InterPro" id="IPR053174">
    <property type="entry name" value="LpxI"/>
</dbReference>
<proteinExistence type="predicted"/>
<evidence type="ECO:0000259" key="1">
    <source>
        <dbReference type="Pfam" id="PF06230"/>
    </source>
</evidence>
<dbReference type="Gene3D" id="3.40.140.80">
    <property type="match status" value="1"/>
</dbReference>
<evidence type="ECO:0000313" key="3">
    <source>
        <dbReference type="EMBL" id="MBA5776533.1"/>
    </source>
</evidence>
<dbReference type="Pfam" id="PF06230">
    <property type="entry name" value="LpxI_C"/>
    <property type="match status" value="1"/>
</dbReference>
<dbReference type="PANTHER" id="PTHR39962:SF1">
    <property type="entry name" value="LPXI FAMILY PROTEIN"/>
    <property type="match status" value="1"/>
</dbReference>
<dbReference type="InterPro" id="IPR041255">
    <property type="entry name" value="LpxI_N"/>
</dbReference>
<comment type="caution">
    <text evidence="3">The sequence shown here is derived from an EMBL/GenBank/DDBJ whole genome shotgun (WGS) entry which is preliminary data.</text>
</comment>
<dbReference type="Pfam" id="PF17930">
    <property type="entry name" value="LpxI_N"/>
    <property type="match status" value="1"/>
</dbReference>
<dbReference type="Proteomes" id="UP000541109">
    <property type="component" value="Unassembled WGS sequence"/>
</dbReference>
<name>A0A839AAD2_9HYPH</name>
<organism evidence="3 4">
    <name type="scientific">Stappia albiluteola</name>
    <dbReference type="NCBI Taxonomy" id="2758565"/>
    <lineage>
        <taxon>Bacteria</taxon>
        <taxon>Pseudomonadati</taxon>
        <taxon>Pseudomonadota</taxon>
        <taxon>Alphaproteobacteria</taxon>
        <taxon>Hyphomicrobiales</taxon>
        <taxon>Stappiaceae</taxon>
        <taxon>Stappia</taxon>
    </lineage>
</organism>
<dbReference type="EC" id="3.6.1.54" evidence="3"/>
<dbReference type="InterPro" id="IPR010415">
    <property type="entry name" value="LpxI_C"/>
</dbReference>
<dbReference type="Gene3D" id="3.40.50.20">
    <property type="match status" value="1"/>
</dbReference>
<dbReference type="RefSeq" id="WP_182163017.1">
    <property type="nucleotide sequence ID" value="NZ_JACFXV010000043.1"/>
</dbReference>
<feature type="domain" description="LpxI C-terminal" evidence="1">
    <location>
        <begin position="146"/>
        <end position="280"/>
    </location>
</feature>
<keyword evidence="3" id="KW-0378">Hydrolase</keyword>
<dbReference type="GO" id="GO:0016787">
    <property type="term" value="F:hydrolase activity"/>
    <property type="evidence" value="ECO:0007669"/>
    <property type="project" value="UniProtKB-KW"/>
</dbReference>
<accession>A0A839AAD2</accession>
<keyword evidence="4" id="KW-1185">Reference proteome</keyword>
<reference evidence="3 4" key="1">
    <citation type="submission" date="2020-07" db="EMBL/GenBank/DDBJ databases">
        <title>Stappia sp., F7233, whole genome shotgun sequencing project.</title>
        <authorList>
            <person name="Jiang S."/>
            <person name="Liu Z.W."/>
            <person name="Du Z.J."/>
        </authorList>
    </citation>
    <scope>NUCLEOTIDE SEQUENCE [LARGE SCALE GENOMIC DNA]</scope>
    <source>
        <strain evidence="3 4">F7233</strain>
    </source>
</reference>
<dbReference type="AlphaFoldDB" id="A0A839AAD2"/>
<sequence length="290" mass="29709">MTALASSNDAPVAVICGGGTLPAEVVEAARATGREVLAIAIKGEAAAALERFEPISLGWGQIGKLFDTMKKAGCHDVVLIGGVTRRPDFRSVAGDLGTLRRLPRIIAALTGGDDSLLVKVIGIFEDEGFRVIGAHEIAPSLLAGPGAIVGPEPAGEAVADMQLARQAVEALGRLDIGQAAVALGGRVIAVEGAEGTDAMLERCAELRRIGRVNAKGRIGVLVKRAKPGQDLRADLPTIGPKTIEAAAQAGLAGIALEAGRVFIAERDATLAAARDKGLFLHGFKGELDGA</sequence>
<gene>
    <name evidence="3" type="primary">lpxI</name>
    <name evidence="3" type="ORF">H2509_05275</name>
</gene>
<dbReference type="PANTHER" id="PTHR39962">
    <property type="entry name" value="BLL4848 PROTEIN"/>
    <property type="match status" value="1"/>
</dbReference>
<protein>
    <submittedName>
        <fullName evidence="3">UDP-2,3-diacylglucosamine diphosphatase LpxI</fullName>
        <ecNumber evidence="3">3.6.1.54</ecNumber>
    </submittedName>
</protein>
<dbReference type="EMBL" id="JACFXV010000043">
    <property type="protein sequence ID" value="MBA5776533.1"/>
    <property type="molecule type" value="Genomic_DNA"/>
</dbReference>
<evidence type="ECO:0000313" key="4">
    <source>
        <dbReference type="Proteomes" id="UP000541109"/>
    </source>
</evidence>
<evidence type="ECO:0000259" key="2">
    <source>
        <dbReference type="Pfam" id="PF17930"/>
    </source>
</evidence>
<dbReference type="InterPro" id="IPR043167">
    <property type="entry name" value="LpxI_C_sf"/>
</dbReference>
<feature type="domain" description="LpxI N-terminal" evidence="2">
    <location>
        <begin position="12"/>
        <end position="141"/>
    </location>
</feature>